<dbReference type="EnsemblMetazoa" id="ISCW012304-RA">
    <property type="protein sequence ID" value="ISCW012304-PA"/>
    <property type="gene ID" value="ISCW012304"/>
</dbReference>
<dbReference type="InParanoid" id="B7QFR4"/>
<keyword evidence="4" id="KW-1185">Reference proteome</keyword>
<reference evidence="2 4" key="1">
    <citation type="submission" date="2008-03" db="EMBL/GenBank/DDBJ databases">
        <title>Annotation of Ixodes scapularis.</title>
        <authorList>
            <consortium name="Ixodes scapularis Genome Project Consortium"/>
            <person name="Caler E."/>
            <person name="Hannick L.I."/>
            <person name="Bidwell S."/>
            <person name="Joardar V."/>
            <person name="Thiagarajan M."/>
            <person name="Amedeo P."/>
            <person name="Galinsky K.J."/>
            <person name="Schobel S."/>
            <person name="Inman J."/>
            <person name="Hostetler J."/>
            <person name="Miller J."/>
            <person name="Hammond M."/>
            <person name="Megy K."/>
            <person name="Lawson D."/>
            <person name="Kodira C."/>
            <person name="Sutton G."/>
            <person name="Meyer J."/>
            <person name="Hill C.A."/>
            <person name="Birren B."/>
            <person name="Nene V."/>
            <person name="Collins F."/>
            <person name="Alarcon-Chaidez F."/>
            <person name="Wikel S."/>
            <person name="Strausberg R."/>
        </authorList>
    </citation>
    <scope>NUCLEOTIDE SEQUENCE [LARGE SCALE GENOMIC DNA]</scope>
    <source>
        <strain evidence="4">Wikel</strain>
        <strain evidence="2">Wikel colony</strain>
    </source>
</reference>
<protein>
    <recommendedName>
        <fullName evidence="5">Secreted protein</fullName>
    </recommendedName>
</protein>
<organism>
    <name type="scientific">Ixodes scapularis</name>
    <name type="common">Black-legged tick</name>
    <name type="synonym">Deer tick</name>
    <dbReference type="NCBI Taxonomy" id="6945"/>
    <lineage>
        <taxon>Eukaryota</taxon>
        <taxon>Metazoa</taxon>
        <taxon>Ecdysozoa</taxon>
        <taxon>Arthropoda</taxon>
        <taxon>Chelicerata</taxon>
        <taxon>Arachnida</taxon>
        <taxon>Acari</taxon>
        <taxon>Parasitiformes</taxon>
        <taxon>Ixodida</taxon>
        <taxon>Ixodoidea</taxon>
        <taxon>Ixodidae</taxon>
        <taxon>Ixodinae</taxon>
        <taxon>Ixodes</taxon>
    </lineage>
</organism>
<dbReference type="HOGENOM" id="CLU_1877717_0_0_1"/>
<sequence>MFITAAVFTVTGAVVAVRSAFGSEPEDSWALPLEEDLQASRKRIYCFFNSSAHRRPEPMTFSVAHINVDYCDDIVYTYLGVDSMAANIVSKVGATRLARNREKLTYACRDRGQTMPYSPGMQWLRLASTSIHTHCR</sequence>
<gene>
    <name evidence="2" type="ORF">IscW_ISCW012304</name>
</gene>
<dbReference type="EMBL" id="ABJB010844465">
    <property type="status" value="NOT_ANNOTATED_CDS"/>
    <property type="molecule type" value="Genomic_DNA"/>
</dbReference>
<reference evidence="3" key="2">
    <citation type="submission" date="2020-05" db="UniProtKB">
        <authorList>
            <consortium name="EnsemblMetazoa"/>
        </authorList>
    </citation>
    <scope>IDENTIFICATION</scope>
    <source>
        <strain evidence="3">wikel</strain>
    </source>
</reference>
<accession>B7QFR4</accession>
<dbReference type="EMBL" id="ABJB010620822">
    <property type="status" value="NOT_ANNOTATED_CDS"/>
    <property type="molecule type" value="Genomic_DNA"/>
</dbReference>
<dbReference type="PaxDb" id="6945-B7QFR4"/>
<evidence type="ECO:0000313" key="2">
    <source>
        <dbReference type="EMBL" id="EEC17686.1"/>
    </source>
</evidence>
<dbReference type="AlphaFoldDB" id="B7QFR4"/>
<keyword evidence="1" id="KW-0732">Signal</keyword>
<proteinExistence type="predicted"/>
<dbReference type="EMBL" id="DS926651">
    <property type="protein sequence ID" value="EEC17686.1"/>
    <property type="molecule type" value="Genomic_DNA"/>
</dbReference>
<evidence type="ECO:0000313" key="3">
    <source>
        <dbReference type="EnsemblMetazoa" id="ISCW012304-PA"/>
    </source>
</evidence>
<dbReference type="VEuPathDB" id="VectorBase:ISCI012304"/>
<evidence type="ECO:0000256" key="1">
    <source>
        <dbReference type="SAM" id="SignalP"/>
    </source>
</evidence>
<evidence type="ECO:0000313" key="4">
    <source>
        <dbReference type="Proteomes" id="UP000001555"/>
    </source>
</evidence>
<name>B7QFR4_IXOSC</name>
<dbReference type="VEuPathDB" id="VectorBase:ISCW012304"/>
<feature type="signal peptide" evidence="1">
    <location>
        <begin position="1"/>
        <end position="22"/>
    </location>
</feature>
<feature type="chain" id="PRO_5014568336" description="Secreted protein" evidence="1">
    <location>
        <begin position="23"/>
        <end position="136"/>
    </location>
</feature>
<evidence type="ECO:0008006" key="5">
    <source>
        <dbReference type="Google" id="ProtNLM"/>
    </source>
</evidence>
<dbReference type="Proteomes" id="UP000001555">
    <property type="component" value="Unassembled WGS sequence"/>
</dbReference>